<feature type="transmembrane region" description="Helical" evidence="7">
    <location>
        <begin position="266"/>
        <end position="287"/>
    </location>
</feature>
<keyword evidence="10" id="KW-1185">Reference proteome</keyword>
<evidence type="ECO:0000256" key="4">
    <source>
        <dbReference type="ARBA" id="ARBA00022692"/>
    </source>
</evidence>
<dbReference type="CDD" id="cd06261">
    <property type="entry name" value="TM_PBP2"/>
    <property type="match status" value="1"/>
</dbReference>
<dbReference type="Gene3D" id="1.10.3720.10">
    <property type="entry name" value="MetI-like"/>
    <property type="match status" value="1"/>
</dbReference>
<dbReference type="InterPro" id="IPR035906">
    <property type="entry name" value="MetI-like_sf"/>
</dbReference>
<protein>
    <submittedName>
        <fullName evidence="9">Carbohydrate ABC transporter permease</fullName>
    </submittedName>
</protein>
<comment type="subcellular location">
    <subcellularLocation>
        <location evidence="1 7">Cell membrane</location>
        <topology evidence="1 7">Multi-pass membrane protein</topology>
    </subcellularLocation>
</comment>
<feature type="transmembrane region" description="Helical" evidence="7">
    <location>
        <begin position="166"/>
        <end position="187"/>
    </location>
</feature>
<keyword evidence="5 7" id="KW-1133">Transmembrane helix</keyword>
<dbReference type="SUPFAM" id="SSF161098">
    <property type="entry name" value="MetI-like"/>
    <property type="match status" value="1"/>
</dbReference>
<dbReference type="Proteomes" id="UP000317371">
    <property type="component" value="Unassembled WGS sequence"/>
</dbReference>
<dbReference type="GO" id="GO:0055085">
    <property type="term" value="P:transmembrane transport"/>
    <property type="evidence" value="ECO:0007669"/>
    <property type="project" value="InterPro"/>
</dbReference>
<keyword evidence="6 7" id="KW-0472">Membrane</keyword>
<reference evidence="9 10" key="1">
    <citation type="submission" date="2019-06" db="EMBL/GenBank/DDBJ databases">
        <title>Genome sequence of Litorilinea aerophila BAA-2444.</title>
        <authorList>
            <person name="Maclea K.S."/>
            <person name="Maurais E.G."/>
            <person name="Iannazzi L.C."/>
        </authorList>
    </citation>
    <scope>NUCLEOTIDE SEQUENCE [LARGE SCALE GENOMIC DNA]</scope>
    <source>
        <strain evidence="9 10">ATCC BAA-2444</strain>
    </source>
</reference>
<proteinExistence type="inferred from homology"/>
<evidence type="ECO:0000259" key="8">
    <source>
        <dbReference type="PROSITE" id="PS50928"/>
    </source>
</evidence>
<evidence type="ECO:0000256" key="3">
    <source>
        <dbReference type="ARBA" id="ARBA00022475"/>
    </source>
</evidence>
<feature type="transmembrane region" description="Helical" evidence="7">
    <location>
        <begin position="208"/>
        <end position="231"/>
    </location>
</feature>
<keyword evidence="2 7" id="KW-0813">Transport</keyword>
<organism evidence="9 10">
    <name type="scientific">Litorilinea aerophila</name>
    <dbReference type="NCBI Taxonomy" id="1204385"/>
    <lineage>
        <taxon>Bacteria</taxon>
        <taxon>Bacillati</taxon>
        <taxon>Chloroflexota</taxon>
        <taxon>Caldilineae</taxon>
        <taxon>Caldilineales</taxon>
        <taxon>Caldilineaceae</taxon>
        <taxon>Litorilinea</taxon>
    </lineage>
</organism>
<feature type="transmembrane region" description="Helical" evidence="7">
    <location>
        <begin position="28"/>
        <end position="53"/>
    </location>
</feature>
<dbReference type="PANTHER" id="PTHR43744:SF12">
    <property type="entry name" value="ABC TRANSPORTER PERMEASE PROTEIN MG189-RELATED"/>
    <property type="match status" value="1"/>
</dbReference>
<dbReference type="AlphaFoldDB" id="A0A540VL51"/>
<sequence>METTTPGTLAQPQQALQRHLRRLGARRVLLRIVMYLLLALGAAIFFVPFYWVVTASFKTPAELRAIPPTWWPQTFTLANYQEVWRAEFARYFLNSFIYSGGTTLVVIFTSSLIGYVIVKDPSRLGNMVFWFILAASMVPFVTYLLPLFKILLRIQNLLGIPMVNTYWGMILPWVVFPFGVFLMRQAMYSIPNDLLDAARIDGASEFGIYWRIVLPLVRHNIAALAIIVFIFKYDDLLWPLVVAQRTEMYPVTVGLVEYVGQFFVEYHLYTTAAVLAIVPVFLIYLALQRYIIEGIATQGLKG</sequence>
<dbReference type="RefSeq" id="WP_141608660.1">
    <property type="nucleotide sequence ID" value="NZ_VIGC02000003.1"/>
</dbReference>
<dbReference type="Pfam" id="PF00528">
    <property type="entry name" value="BPD_transp_1"/>
    <property type="match status" value="1"/>
</dbReference>
<evidence type="ECO:0000313" key="10">
    <source>
        <dbReference type="Proteomes" id="UP000317371"/>
    </source>
</evidence>
<dbReference type="GO" id="GO:0005886">
    <property type="term" value="C:plasma membrane"/>
    <property type="evidence" value="ECO:0007669"/>
    <property type="project" value="UniProtKB-SubCell"/>
</dbReference>
<evidence type="ECO:0000256" key="7">
    <source>
        <dbReference type="RuleBase" id="RU363032"/>
    </source>
</evidence>
<feature type="transmembrane region" description="Helical" evidence="7">
    <location>
        <begin position="96"/>
        <end position="118"/>
    </location>
</feature>
<keyword evidence="3" id="KW-1003">Cell membrane</keyword>
<dbReference type="InParanoid" id="A0A540VL51"/>
<name>A0A540VL51_9CHLR</name>
<evidence type="ECO:0000256" key="6">
    <source>
        <dbReference type="ARBA" id="ARBA00023136"/>
    </source>
</evidence>
<evidence type="ECO:0000256" key="2">
    <source>
        <dbReference type="ARBA" id="ARBA00022448"/>
    </source>
</evidence>
<evidence type="ECO:0000256" key="1">
    <source>
        <dbReference type="ARBA" id="ARBA00004651"/>
    </source>
</evidence>
<feature type="transmembrane region" description="Helical" evidence="7">
    <location>
        <begin position="127"/>
        <end position="146"/>
    </location>
</feature>
<keyword evidence="4 7" id="KW-0812">Transmembrane</keyword>
<dbReference type="OrthoDB" id="9773467at2"/>
<dbReference type="EMBL" id="VIGC01000003">
    <property type="protein sequence ID" value="TQE97467.1"/>
    <property type="molecule type" value="Genomic_DNA"/>
</dbReference>
<comment type="similarity">
    <text evidence="7">Belongs to the binding-protein-dependent transport system permease family.</text>
</comment>
<comment type="caution">
    <text evidence="9">The sequence shown here is derived from an EMBL/GenBank/DDBJ whole genome shotgun (WGS) entry which is preliminary data.</text>
</comment>
<dbReference type="InterPro" id="IPR000515">
    <property type="entry name" value="MetI-like"/>
</dbReference>
<feature type="domain" description="ABC transmembrane type-1" evidence="8">
    <location>
        <begin position="92"/>
        <end position="287"/>
    </location>
</feature>
<gene>
    <name evidence="9" type="ORF">FKZ61_03375</name>
</gene>
<dbReference type="PROSITE" id="PS50928">
    <property type="entry name" value="ABC_TM1"/>
    <property type="match status" value="1"/>
</dbReference>
<dbReference type="PANTHER" id="PTHR43744">
    <property type="entry name" value="ABC TRANSPORTER PERMEASE PROTEIN MG189-RELATED-RELATED"/>
    <property type="match status" value="1"/>
</dbReference>
<evidence type="ECO:0000256" key="5">
    <source>
        <dbReference type="ARBA" id="ARBA00022989"/>
    </source>
</evidence>
<accession>A0A540VL51</accession>
<evidence type="ECO:0000313" key="9">
    <source>
        <dbReference type="EMBL" id="TQE97467.1"/>
    </source>
</evidence>